<dbReference type="InterPro" id="IPR000808">
    <property type="entry name" value="Mrp-like_CS"/>
</dbReference>
<dbReference type="InterPro" id="IPR028600">
    <property type="entry name" value="NUBP2/Cfd1_eukaryotes"/>
</dbReference>
<evidence type="ECO:0000256" key="8">
    <source>
        <dbReference type="ARBA" id="ARBA00023004"/>
    </source>
</evidence>
<dbReference type="GO" id="GO:1904564">
    <property type="term" value="C:cytosolic [4Fe-4S] assembly scaffold complex"/>
    <property type="evidence" value="ECO:0007669"/>
    <property type="project" value="EnsemblFungi"/>
</dbReference>
<dbReference type="GO" id="GO:0005634">
    <property type="term" value="C:nucleus"/>
    <property type="evidence" value="ECO:0007669"/>
    <property type="project" value="UniProtKB-ARBA"/>
</dbReference>
<dbReference type="HAMAP" id="MF_03039">
    <property type="entry name" value="NUBP2"/>
    <property type="match status" value="1"/>
</dbReference>
<dbReference type="GO" id="GO:0016226">
    <property type="term" value="P:iron-sulfur cluster assembly"/>
    <property type="evidence" value="ECO:0007669"/>
    <property type="project" value="UniProtKB-UniRule"/>
</dbReference>
<dbReference type="HAMAP" id="MF_02040">
    <property type="entry name" value="Mrp_NBP35"/>
    <property type="match status" value="1"/>
</dbReference>
<evidence type="ECO:0000256" key="4">
    <source>
        <dbReference type="ARBA" id="ARBA00022490"/>
    </source>
</evidence>
<dbReference type="GO" id="GO:0005814">
    <property type="term" value="C:centriole"/>
    <property type="evidence" value="ECO:0007669"/>
    <property type="project" value="UniProtKB-SubCell"/>
</dbReference>
<dbReference type="AlphaFoldDB" id="A0A1C7N364"/>
<comment type="subunit">
    <text evidence="11">Heterotetramer of 2 NUBP1 and 2 NUBP2 chains. Interacts with KIFC1. Interacts with NUBP1.</text>
</comment>
<feature type="binding site" evidence="12">
    <location>
        <position position="192"/>
    </location>
    <ligand>
        <name>[4Fe-4S] cluster</name>
        <dbReference type="ChEBI" id="CHEBI:49883"/>
        <note>ligand shared between dimeric partners</note>
    </ligand>
</feature>
<dbReference type="EMBL" id="LUGH01000644">
    <property type="protein sequence ID" value="OBZ83540.1"/>
    <property type="molecule type" value="Genomic_DNA"/>
</dbReference>
<evidence type="ECO:0000256" key="1">
    <source>
        <dbReference type="ARBA" id="ARBA00004114"/>
    </source>
</evidence>
<comment type="function">
    <text evidence="10">Component of the cytosolic iron-sulfur (Fe/S) protein assembly (CIA) machinery. Required for maturation of extramitochondrial Fe-S proteins. The NUBP1-NUBP2 heterotetramer forms a Fe-S scaffold complex, mediating the de novo assembly of an Fe-S cluster and its transfer to target apoproteins. Negatively regulates cilium formation and structure.</text>
</comment>
<evidence type="ECO:0000256" key="5">
    <source>
        <dbReference type="ARBA" id="ARBA00022723"/>
    </source>
</evidence>
<dbReference type="GO" id="GO:0005829">
    <property type="term" value="C:cytosol"/>
    <property type="evidence" value="ECO:0007669"/>
    <property type="project" value="EnsemblFungi"/>
</dbReference>
<gene>
    <name evidence="13" type="primary">CFD1</name>
    <name evidence="13" type="ORF">A0J61_08412</name>
</gene>
<dbReference type="SUPFAM" id="SSF52540">
    <property type="entry name" value="P-loop containing nucleoside triphosphate hydrolases"/>
    <property type="match status" value="1"/>
</dbReference>
<organism evidence="13 14">
    <name type="scientific">Choanephora cucurbitarum</name>
    <dbReference type="NCBI Taxonomy" id="101091"/>
    <lineage>
        <taxon>Eukaryota</taxon>
        <taxon>Fungi</taxon>
        <taxon>Fungi incertae sedis</taxon>
        <taxon>Mucoromycota</taxon>
        <taxon>Mucoromycotina</taxon>
        <taxon>Mucoromycetes</taxon>
        <taxon>Mucorales</taxon>
        <taxon>Mucorineae</taxon>
        <taxon>Choanephoraceae</taxon>
        <taxon>Choanephoroideae</taxon>
        <taxon>Choanephora</taxon>
    </lineage>
</organism>
<keyword evidence="8 12" id="KW-0408">Iron</keyword>
<name>A0A1C7N364_9FUNG</name>
<dbReference type="InterPro" id="IPR027417">
    <property type="entry name" value="P-loop_NTPase"/>
</dbReference>
<dbReference type="GO" id="GO:0016887">
    <property type="term" value="F:ATP hydrolysis activity"/>
    <property type="evidence" value="ECO:0007669"/>
    <property type="project" value="EnsemblFungi"/>
</dbReference>
<dbReference type="CDD" id="cd02037">
    <property type="entry name" value="Mrp_NBP35"/>
    <property type="match status" value="1"/>
</dbReference>
<dbReference type="Pfam" id="PF10609">
    <property type="entry name" value="ParA"/>
    <property type="match status" value="1"/>
</dbReference>
<dbReference type="InterPro" id="IPR033756">
    <property type="entry name" value="YlxH/NBP35"/>
</dbReference>
<keyword evidence="9 12" id="KW-0411">Iron-sulfur</keyword>
<comment type="function">
    <text evidence="12">Component of the cytosolic iron-sulfur (Fe/S) protein assembly (CIA) machinery. Required for maturation of extramitochondrial Fe-S proteins. The NBP35-CFD1 heterotetramer forms a Fe-S scaffold complex, mediating the de novo assembly of an Fe-S cluster and its transfer to target apoproteins.</text>
</comment>
<dbReference type="GO" id="GO:0140663">
    <property type="term" value="F:ATP-dependent FeS chaperone activity"/>
    <property type="evidence" value="ECO:0007669"/>
    <property type="project" value="InterPro"/>
</dbReference>
<dbReference type="InterPro" id="IPR019591">
    <property type="entry name" value="Mrp/NBP35_ATP-bd"/>
</dbReference>
<dbReference type="GO" id="GO:0005524">
    <property type="term" value="F:ATP binding"/>
    <property type="evidence" value="ECO:0007669"/>
    <property type="project" value="UniProtKB-KW"/>
</dbReference>
<dbReference type="GO" id="GO:0051539">
    <property type="term" value="F:4 iron, 4 sulfur cluster binding"/>
    <property type="evidence" value="ECO:0007669"/>
    <property type="project" value="UniProtKB-UniRule"/>
</dbReference>
<dbReference type="PANTHER" id="PTHR23264:SF19">
    <property type="entry name" value="CYTOSOLIC FE-S CLUSTER ASSEMBLY FACTOR NUBP2"/>
    <property type="match status" value="1"/>
</dbReference>
<keyword evidence="6 12" id="KW-0547">Nucleotide-binding</keyword>
<evidence type="ECO:0000256" key="3">
    <source>
        <dbReference type="ARBA" id="ARBA00022485"/>
    </source>
</evidence>
<dbReference type="FunFam" id="3.40.50.300:FF:000796">
    <property type="entry name" value="Cytosolic Fe-S cluster assembly factor NUBP2"/>
    <property type="match status" value="1"/>
</dbReference>
<sequence length="266" mass="28919">MSEANLAGIKHIVLVLSGKGGVGKSSVTTQLALALVHQGKKVGVLDIDLTGPSIPRMLGLDGKQVHQASQGWVPVYADENKRLACMSIGFLLSNKNDSVVWRGPKKNAMIKQFLQDVCWGELDYLLVDTPPGTSDEHIGIVEYLREFNPDGAVIVTTPQGVAIADVRKELSFCKKVKLPILGVVENMSGFVCPHCAECTNIFSSGGGESMAQEYGIEFFGRVPIDPGFTQMVDAEGEGSYIHLFEKSNLFPLFQQICHKVVEKVNQ</sequence>
<evidence type="ECO:0000256" key="10">
    <source>
        <dbReference type="ARBA" id="ARBA00053368"/>
    </source>
</evidence>
<dbReference type="STRING" id="101091.A0A1C7N364"/>
<evidence type="ECO:0000256" key="2">
    <source>
        <dbReference type="ARBA" id="ARBA00004430"/>
    </source>
</evidence>
<feature type="binding site" evidence="12">
    <location>
        <begin position="18"/>
        <end position="25"/>
    </location>
    <ligand>
        <name>ATP</name>
        <dbReference type="ChEBI" id="CHEBI:30616"/>
    </ligand>
</feature>
<evidence type="ECO:0000313" key="13">
    <source>
        <dbReference type="EMBL" id="OBZ83540.1"/>
    </source>
</evidence>
<dbReference type="GO" id="GO:0002098">
    <property type="term" value="P:tRNA wobble uridine modification"/>
    <property type="evidence" value="ECO:0007669"/>
    <property type="project" value="EnsemblFungi"/>
</dbReference>
<dbReference type="PANTHER" id="PTHR23264">
    <property type="entry name" value="NUCLEOTIDE-BINDING PROTEIN NBP35 YEAST -RELATED"/>
    <property type="match status" value="1"/>
</dbReference>
<keyword evidence="7 12" id="KW-0067">ATP-binding</keyword>
<keyword evidence="14" id="KW-1185">Reference proteome</keyword>
<dbReference type="PROSITE" id="PS01215">
    <property type="entry name" value="MRP"/>
    <property type="match status" value="1"/>
</dbReference>
<dbReference type="Gene3D" id="3.40.50.300">
    <property type="entry name" value="P-loop containing nucleotide triphosphate hydrolases"/>
    <property type="match status" value="1"/>
</dbReference>
<keyword evidence="3 12" id="KW-0004">4Fe-4S</keyword>
<evidence type="ECO:0000256" key="9">
    <source>
        <dbReference type="ARBA" id="ARBA00023014"/>
    </source>
</evidence>
<dbReference type="OrthoDB" id="1741334at2759"/>
<proteinExistence type="inferred from homology"/>
<dbReference type="Proteomes" id="UP000093000">
    <property type="component" value="Unassembled WGS sequence"/>
</dbReference>
<dbReference type="InParanoid" id="A0A1C7N364"/>
<evidence type="ECO:0000256" key="7">
    <source>
        <dbReference type="ARBA" id="ARBA00022840"/>
    </source>
</evidence>
<comment type="caution">
    <text evidence="13">The sequence shown here is derived from an EMBL/GenBank/DDBJ whole genome shotgun (WGS) entry which is preliminary data.</text>
</comment>
<evidence type="ECO:0000313" key="14">
    <source>
        <dbReference type="Proteomes" id="UP000093000"/>
    </source>
</evidence>
<dbReference type="GO" id="GO:0046872">
    <property type="term" value="F:metal ion binding"/>
    <property type="evidence" value="ECO:0007669"/>
    <property type="project" value="UniProtKB-KW"/>
</dbReference>
<dbReference type="GO" id="GO:0005930">
    <property type="term" value="C:axoneme"/>
    <property type="evidence" value="ECO:0007669"/>
    <property type="project" value="UniProtKB-SubCell"/>
</dbReference>
<evidence type="ECO:0000256" key="6">
    <source>
        <dbReference type="ARBA" id="ARBA00022741"/>
    </source>
</evidence>
<comment type="similarity">
    <text evidence="12">Belongs to the Mrp/NBP35 ATP-binding proteins family. NUBP2/CFD1 subfamily.</text>
</comment>
<protein>
    <submittedName>
        <fullName evidence="13">Cytosolic Fe-S cluster assembly factor CFD1</fullName>
    </submittedName>
</protein>
<accession>A0A1C7N364</accession>
<evidence type="ECO:0000256" key="12">
    <source>
        <dbReference type="HAMAP-Rule" id="MF_03039"/>
    </source>
</evidence>
<keyword evidence="5 12" id="KW-0479">Metal-binding</keyword>
<evidence type="ECO:0000256" key="11">
    <source>
        <dbReference type="ARBA" id="ARBA00065349"/>
    </source>
</evidence>
<keyword evidence="4 12" id="KW-0963">Cytoplasm</keyword>
<feature type="binding site" evidence="12">
    <location>
        <position position="195"/>
    </location>
    <ligand>
        <name>[4Fe-4S] cluster</name>
        <dbReference type="ChEBI" id="CHEBI:49883"/>
        <note>ligand shared between dimeric partners</note>
    </ligand>
</feature>
<comment type="subcellular location">
    <subcellularLocation>
        <location evidence="2">Cytoplasm</location>
        <location evidence="2">Cytoskeleton</location>
        <location evidence="2">Cilium axoneme</location>
    </subcellularLocation>
    <subcellularLocation>
        <location evidence="1">Cytoplasm</location>
        <location evidence="1">Cytoskeleton</location>
        <location evidence="1">Microtubule organizing center</location>
        <location evidence="1">Centrosome</location>
        <location evidence="1">Centriole</location>
    </subcellularLocation>
</comment>
<reference evidence="13" key="1">
    <citation type="submission" date="2016-03" db="EMBL/GenBank/DDBJ databases">
        <title>Choanephora cucurbitarum.</title>
        <authorList>
            <person name="Min B."/>
            <person name="Park H."/>
            <person name="Park J.-H."/>
            <person name="Shin H.-D."/>
            <person name="Choi I.-G."/>
        </authorList>
    </citation>
    <scope>NUCLEOTIDE SEQUENCE [LARGE SCALE GENOMIC DNA]</scope>
    <source>
        <strain evidence="13">KUS-F28377</strain>
    </source>
</reference>